<organism evidence="3 4">
    <name type="scientific">Colletotrichum musicola</name>
    <dbReference type="NCBI Taxonomy" id="2175873"/>
    <lineage>
        <taxon>Eukaryota</taxon>
        <taxon>Fungi</taxon>
        <taxon>Dikarya</taxon>
        <taxon>Ascomycota</taxon>
        <taxon>Pezizomycotina</taxon>
        <taxon>Sordariomycetes</taxon>
        <taxon>Hypocreomycetidae</taxon>
        <taxon>Glomerellales</taxon>
        <taxon>Glomerellaceae</taxon>
        <taxon>Colletotrichum</taxon>
        <taxon>Colletotrichum orchidearum species complex</taxon>
    </lineage>
</organism>
<evidence type="ECO:0000259" key="2">
    <source>
        <dbReference type="PROSITE" id="PS51704"/>
    </source>
</evidence>
<dbReference type="EMBL" id="WIGM01000331">
    <property type="protein sequence ID" value="KAF6828666.1"/>
    <property type="molecule type" value="Genomic_DNA"/>
</dbReference>
<keyword evidence="4" id="KW-1185">Reference proteome</keyword>
<dbReference type="AlphaFoldDB" id="A0A8H6KCT8"/>
<comment type="caution">
    <text evidence="3">The sequence shown here is derived from an EMBL/GenBank/DDBJ whole genome shotgun (WGS) entry which is preliminary data.</text>
</comment>
<dbReference type="InterPro" id="IPR030395">
    <property type="entry name" value="GP_PDE_dom"/>
</dbReference>
<dbReference type="SUPFAM" id="SSF51695">
    <property type="entry name" value="PLC-like phosphodiesterases"/>
    <property type="match status" value="1"/>
</dbReference>
<evidence type="ECO:0000313" key="4">
    <source>
        <dbReference type="Proteomes" id="UP000639643"/>
    </source>
</evidence>
<gene>
    <name evidence="3" type="ORF">CMUS01_08477</name>
</gene>
<protein>
    <submittedName>
        <fullName evidence="3">Glycerophosphoryl diester phosphodiesterase</fullName>
    </submittedName>
</protein>
<dbReference type="InterPro" id="IPR051578">
    <property type="entry name" value="GDPD"/>
</dbReference>
<name>A0A8H6KCT8_9PEZI</name>
<dbReference type="PROSITE" id="PS51704">
    <property type="entry name" value="GP_PDE"/>
    <property type="match status" value="1"/>
</dbReference>
<reference evidence="3" key="1">
    <citation type="journal article" date="2020" name="Phytopathology">
        <title>Genome Sequence Resources of Colletotrichum truncatum, C. plurivorum, C. musicola, and C. sojae: Four Species Pathogenic to Soybean (Glycine max).</title>
        <authorList>
            <person name="Rogerio F."/>
            <person name="Boufleur T.R."/>
            <person name="Ciampi-Guillardi M."/>
            <person name="Sukno S.A."/>
            <person name="Thon M.R."/>
            <person name="Massola Junior N.S."/>
            <person name="Baroncelli R."/>
        </authorList>
    </citation>
    <scope>NUCLEOTIDE SEQUENCE</scope>
    <source>
        <strain evidence="3">LFN0074</strain>
    </source>
</reference>
<proteinExistence type="predicted"/>
<dbReference type="PANTHER" id="PTHR22958:SF1">
    <property type="entry name" value="GLYCEROPHOSPHOCHOLINE PHOSPHODIESTERASE GPCPD1"/>
    <property type="match status" value="1"/>
</dbReference>
<dbReference type="Pfam" id="PF03009">
    <property type="entry name" value="GDPD"/>
    <property type="match status" value="1"/>
</dbReference>
<dbReference type="GO" id="GO:0046475">
    <property type="term" value="P:glycerophospholipid catabolic process"/>
    <property type="evidence" value="ECO:0007669"/>
    <property type="project" value="TreeGrafter"/>
</dbReference>
<evidence type="ECO:0000313" key="3">
    <source>
        <dbReference type="EMBL" id="KAF6828666.1"/>
    </source>
</evidence>
<dbReference type="Proteomes" id="UP000639643">
    <property type="component" value="Unassembled WGS sequence"/>
</dbReference>
<dbReference type="OrthoDB" id="197419at2759"/>
<accession>A0A8H6KCT8</accession>
<feature type="domain" description="GP-PDE" evidence="2">
    <location>
        <begin position="1"/>
        <end position="200"/>
    </location>
</feature>
<dbReference type="Gene3D" id="3.20.20.190">
    <property type="entry name" value="Phosphatidylinositol (PI) phosphodiesterase"/>
    <property type="match status" value="1"/>
</dbReference>
<dbReference type="GO" id="GO:0047389">
    <property type="term" value="F:glycerophosphocholine phosphodiesterase activity"/>
    <property type="evidence" value="ECO:0007669"/>
    <property type="project" value="TreeGrafter"/>
</dbReference>
<evidence type="ECO:0000256" key="1">
    <source>
        <dbReference type="ARBA" id="ARBA00022801"/>
    </source>
</evidence>
<dbReference type="PANTHER" id="PTHR22958">
    <property type="entry name" value="GLYCEROPHOSPHORYL DIESTER PHOSPHODIESTERASE"/>
    <property type="match status" value="1"/>
</dbReference>
<dbReference type="InterPro" id="IPR017946">
    <property type="entry name" value="PLC-like_Pdiesterase_TIM-brl"/>
</dbReference>
<sequence length="206" mass="22929">MEHTLNYPGNKGNIRSENIHERYLTLEQMFHSMPEDIPLLIEIKYPMLYEANDFKMDTFAPEVNHFLDTILAVIYADAGPRRQIILASFSPEICMVLAVKQQAYPILFGSDASNYPTGDQRATSTQRAVRLAHRFGLSGVLMASEPFVASPGLVGLVRAQGLYLATYGPLNDDANCTRIQAEAGVDMLIVDRVKHGRQALDETKNA</sequence>
<keyword evidence="1" id="KW-0378">Hydrolase</keyword>